<dbReference type="AlphaFoldDB" id="A0A498J120"/>
<sequence length="148" mass="17133">MCLHLTGEFSIVQLRFLELRIASLRFGVADLDCRMEKLKSNCRKPAMETRQQHIQVDLGNLMAFDPHHSFPSIPFSKLFLFTYTIYLYFLVIFLSTSGLFEMIAFEKLIENLLLEIGILFGLIPSVKWQSLSEIMHFSHYADGFLFSG</sequence>
<accession>A0A498J120</accession>
<organism evidence="2 3">
    <name type="scientific">Malus domestica</name>
    <name type="common">Apple</name>
    <name type="synonym">Pyrus malus</name>
    <dbReference type="NCBI Taxonomy" id="3750"/>
    <lineage>
        <taxon>Eukaryota</taxon>
        <taxon>Viridiplantae</taxon>
        <taxon>Streptophyta</taxon>
        <taxon>Embryophyta</taxon>
        <taxon>Tracheophyta</taxon>
        <taxon>Spermatophyta</taxon>
        <taxon>Magnoliopsida</taxon>
        <taxon>eudicotyledons</taxon>
        <taxon>Gunneridae</taxon>
        <taxon>Pentapetalae</taxon>
        <taxon>rosids</taxon>
        <taxon>fabids</taxon>
        <taxon>Rosales</taxon>
        <taxon>Rosaceae</taxon>
        <taxon>Amygdaloideae</taxon>
        <taxon>Maleae</taxon>
        <taxon>Malus</taxon>
    </lineage>
</organism>
<keyword evidence="1" id="KW-0812">Transmembrane</keyword>
<keyword evidence="1" id="KW-0472">Membrane</keyword>
<keyword evidence="1" id="KW-1133">Transmembrane helix</keyword>
<dbReference type="EMBL" id="RDQH01000336">
    <property type="protein sequence ID" value="RXH88044.1"/>
    <property type="molecule type" value="Genomic_DNA"/>
</dbReference>
<keyword evidence="3" id="KW-1185">Reference proteome</keyword>
<protein>
    <submittedName>
        <fullName evidence="2">Uncharacterized protein</fullName>
    </submittedName>
</protein>
<comment type="caution">
    <text evidence="2">The sequence shown here is derived from an EMBL/GenBank/DDBJ whole genome shotgun (WGS) entry which is preliminary data.</text>
</comment>
<proteinExistence type="predicted"/>
<evidence type="ECO:0000256" key="1">
    <source>
        <dbReference type="SAM" id="Phobius"/>
    </source>
</evidence>
<evidence type="ECO:0000313" key="3">
    <source>
        <dbReference type="Proteomes" id="UP000290289"/>
    </source>
</evidence>
<evidence type="ECO:0000313" key="2">
    <source>
        <dbReference type="EMBL" id="RXH88044.1"/>
    </source>
</evidence>
<reference evidence="2 3" key="1">
    <citation type="submission" date="2018-10" db="EMBL/GenBank/DDBJ databases">
        <title>A high-quality apple genome assembly.</title>
        <authorList>
            <person name="Hu J."/>
        </authorList>
    </citation>
    <scope>NUCLEOTIDE SEQUENCE [LARGE SCALE GENOMIC DNA]</scope>
    <source>
        <strain evidence="3">cv. HFTH1</strain>
        <tissue evidence="2">Young leaf</tissue>
    </source>
</reference>
<gene>
    <name evidence="2" type="ORF">DVH24_037689</name>
</gene>
<name>A0A498J120_MALDO</name>
<feature type="transmembrane region" description="Helical" evidence="1">
    <location>
        <begin position="78"/>
        <end position="100"/>
    </location>
</feature>
<dbReference type="Proteomes" id="UP000290289">
    <property type="component" value="Chromosome 10"/>
</dbReference>